<dbReference type="GO" id="GO:0016020">
    <property type="term" value="C:membrane"/>
    <property type="evidence" value="ECO:0007669"/>
    <property type="project" value="TreeGrafter"/>
</dbReference>
<organism evidence="3 4">
    <name type="scientific">Aquipseudomonas campi</name>
    <dbReference type="NCBI Taxonomy" id="2731681"/>
    <lineage>
        <taxon>Bacteria</taxon>
        <taxon>Pseudomonadati</taxon>
        <taxon>Pseudomonadota</taxon>
        <taxon>Gammaproteobacteria</taxon>
        <taxon>Pseudomonadales</taxon>
        <taxon>Pseudomonadaceae</taxon>
        <taxon>Aquipseudomonas</taxon>
    </lineage>
</organism>
<accession>A0A6M8G874</accession>
<dbReference type="RefSeq" id="WP_173210527.1">
    <property type="nucleotide sequence ID" value="NZ_CP053697.2"/>
</dbReference>
<dbReference type="KEGG" id="pcam:HNE05_17305"/>
<evidence type="ECO:0000313" key="4">
    <source>
        <dbReference type="Proteomes" id="UP000501379"/>
    </source>
</evidence>
<evidence type="ECO:0000313" key="3">
    <source>
        <dbReference type="EMBL" id="QKE65035.1"/>
    </source>
</evidence>
<feature type="transmembrane region" description="Helical" evidence="1">
    <location>
        <begin position="129"/>
        <end position="150"/>
    </location>
</feature>
<proteinExistence type="predicted"/>
<feature type="transmembrane region" description="Helical" evidence="1">
    <location>
        <begin position="12"/>
        <end position="30"/>
    </location>
</feature>
<keyword evidence="4" id="KW-1185">Reference proteome</keyword>
<keyword evidence="3" id="KW-0808">Transferase</keyword>
<feature type="transmembrane region" description="Helical" evidence="1">
    <location>
        <begin position="187"/>
        <end position="207"/>
    </location>
</feature>
<dbReference type="GO" id="GO:0016747">
    <property type="term" value="F:acyltransferase activity, transferring groups other than amino-acyl groups"/>
    <property type="evidence" value="ECO:0007669"/>
    <property type="project" value="InterPro"/>
</dbReference>
<dbReference type="EMBL" id="CP053697">
    <property type="protein sequence ID" value="QKE65035.1"/>
    <property type="molecule type" value="Genomic_DNA"/>
</dbReference>
<keyword evidence="3" id="KW-0012">Acyltransferase</keyword>
<evidence type="ECO:0000256" key="1">
    <source>
        <dbReference type="SAM" id="Phobius"/>
    </source>
</evidence>
<keyword evidence="1" id="KW-0472">Membrane</keyword>
<dbReference type="InterPro" id="IPR050879">
    <property type="entry name" value="Acyltransferase_3"/>
</dbReference>
<feature type="transmembrane region" description="Helical" evidence="1">
    <location>
        <begin position="42"/>
        <end position="67"/>
    </location>
</feature>
<dbReference type="PANTHER" id="PTHR23028">
    <property type="entry name" value="ACETYLTRANSFERASE"/>
    <property type="match status" value="1"/>
</dbReference>
<feature type="transmembrane region" description="Helical" evidence="1">
    <location>
        <begin position="288"/>
        <end position="307"/>
    </location>
</feature>
<name>A0A6M8G874_9GAMM</name>
<dbReference type="AlphaFoldDB" id="A0A6M8G874"/>
<feature type="transmembrane region" description="Helical" evidence="1">
    <location>
        <begin position="87"/>
        <end position="105"/>
    </location>
</feature>
<keyword evidence="1" id="KW-1133">Transmembrane helix</keyword>
<feature type="transmembrane region" description="Helical" evidence="1">
    <location>
        <begin position="258"/>
        <end position="276"/>
    </location>
</feature>
<feature type="transmembrane region" description="Helical" evidence="1">
    <location>
        <begin position="313"/>
        <end position="338"/>
    </location>
</feature>
<reference evidence="3" key="1">
    <citation type="submission" date="2020-07" db="EMBL/GenBank/DDBJ databases">
        <title>Nitrate ammonifying Pseudomonas campi sp. nov. isolated from German agricultural grassland.</title>
        <authorList>
            <person name="Timsy T."/>
            <person name="Ulrich A."/>
            <person name="Spanner T."/>
            <person name="Foesel B."/>
            <person name="Kolb S."/>
            <person name="Horn M.A."/>
            <person name="Behrendt U."/>
        </authorList>
    </citation>
    <scope>NUCLEOTIDE SEQUENCE</scope>
    <source>
        <strain evidence="3">S1-A32-2</strain>
    </source>
</reference>
<feature type="transmembrane region" description="Helical" evidence="1">
    <location>
        <begin position="157"/>
        <end position="175"/>
    </location>
</feature>
<dbReference type="InterPro" id="IPR002656">
    <property type="entry name" value="Acyl_transf_3_dom"/>
</dbReference>
<dbReference type="Pfam" id="PF01757">
    <property type="entry name" value="Acyl_transf_3"/>
    <property type="match status" value="1"/>
</dbReference>
<keyword evidence="1" id="KW-0812">Transmembrane</keyword>
<protein>
    <submittedName>
        <fullName evidence="3">Acyltransferase</fullName>
    </submittedName>
</protein>
<dbReference type="PANTHER" id="PTHR23028:SF53">
    <property type="entry name" value="ACYL_TRANSF_3 DOMAIN-CONTAINING PROTEIN"/>
    <property type="match status" value="1"/>
</dbReference>
<dbReference type="Proteomes" id="UP000501379">
    <property type="component" value="Chromosome"/>
</dbReference>
<dbReference type="GO" id="GO:0000271">
    <property type="term" value="P:polysaccharide biosynthetic process"/>
    <property type="evidence" value="ECO:0007669"/>
    <property type="project" value="TreeGrafter"/>
</dbReference>
<sequence length="363" mass="40665">MPQKRLAVLDDFRAIAITLVVAMHGFTTFFPRIETSENPLLILLLSGGTGVTLFFILSGFLVTRPFIEAELYDKTVSLKDYAIQRALRILPLYYLAVLFATLAIGDSSKTLDAILFNAKGFDFAQYSTVWWSLIVEVHFYILVPLLYMACKQTNRKTLLSLLLLGWLTFYSSYALELLPISPTARKQLGNSLLCQLHAFLIGFLLSIMYSRKVFFGQKTLALASTLISGALLVVILLPRMETAINFHSKFPLHALGESALWGAMLYSCVILGKNFLGALGRFLARTSYSLYLAHMPVFYAFFTWHKAQPQETALAPIAVLLMATATATLLSTVLYYLVEKPFLNLKERVRQRQPVSKSELGSS</sequence>
<feature type="domain" description="Acyltransferase 3" evidence="2">
    <location>
        <begin position="9"/>
        <end position="335"/>
    </location>
</feature>
<feature type="transmembrane region" description="Helical" evidence="1">
    <location>
        <begin position="219"/>
        <end position="238"/>
    </location>
</feature>
<gene>
    <name evidence="3" type="ORF">HNE05_17305</name>
</gene>
<evidence type="ECO:0000259" key="2">
    <source>
        <dbReference type="Pfam" id="PF01757"/>
    </source>
</evidence>